<evidence type="ECO:0000313" key="12">
    <source>
        <dbReference type="EMBL" id="RED53279.1"/>
    </source>
</evidence>
<keyword evidence="2 9" id="KW-0028">Amino-acid biosynthesis</keyword>
<feature type="binding site" evidence="9">
    <location>
        <begin position="94"/>
        <end position="97"/>
    </location>
    <ligand>
        <name>5-phospho-alpha-D-ribose 1-diphosphate</name>
        <dbReference type="ChEBI" id="CHEBI:58017"/>
    </ligand>
</feature>
<dbReference type="SUPFAM" id="SSF47648">
    <property type="entry name" value="Nucleoside phosphorylase/phosphoribosyltransferase N-terminal domain"/>
    <property type="match status" value="1"/>
</dbReference>
<dbReference type="UniPathway" id="UPA00035">
    <property type="reaction ID" value="UER00041"/>
</dbReference>
<dbReference type="HAMAP" id="MF_00211">
    <property type="entry name" value="TrpD"/>
    <property type="match status" value="1"/>
</dbReference>
<feature type="binding site" evidence="9">
    <location>
        <position position="92"/>
    </location>
    <ligand>
        <name>5-phospho-alpha-D-ribose 1-diphosphate</name>
        <dbReference type="ChEBI" id="CHEBI:58017"/>
    </ligand>
</feature>
<dbReference type="InterPro" id="IPR017459">
    <property type="entry name" value="Glycosyl_Trfase_fam3_N_dom"/>
</dbReference>
<comment type="pathway">
    <text evidence="1 9">Amino-acid biosynthesis; L-tryptophan biosynthesis; L-tryptophan from chorismate: step 2/5.</text>
</comment>
<feature type="binding site" evidence="9">
    <location>
        <position position="229"/>
    </location>
    <ligand>
        <name>Mg(2+)</name>
        <dbReference type="ChEBI" id="CHEBI:18420"/>
        <label>2</label>
    </ligand>
</feature>
<dbReference type="PANTHER" id="PTHR43285">
    <property type="entry name" value="ANTHRANILATE PHOSPHORIBOSYLTRANSFERASE"/>
    <property type="match status" value="1"/>
</dbReference>
<comment type="similarity">
    <text evidence="8">In the C-terminal section; belongs to the anthranilate phosphoribosyltransferase family.</text>
</comment>
<comment type="caution">
    <text evidence="12">The sequence shown here is derived from an EMBL/GenBank/DDBJ whole genome shotgun (WGS) entry which is preliminary data.</text>
</comment>
<evidence type="ECO:0000256" key="3">
    <source>
        <dbReference type="ARBA" id="ARBA00022676"/>
    </source>
</evidence>
<dbReference type="OrthoDB" id="9806430at2"/>
<feature type="binding site" evidence="9">
    <location>
        <position position="170"/>
    </location>
    <ligand>
        <name>anthranilate</name>
        <dbReference type="ChEBI" id="CHEBI:16567"/>
        <label>2</label>
    </ligand>
</feature>
<dbReference type="FunFam" id="3.40.1030.10:FF:000002">
    <property type="entry name" value="Anthranilate phosphoribosyltransferase"/>
    <property type="match status" value="1"/>
</dbReference>
<dbReference type="InterPro" id="IPR000312">
    <property type="entry name" value="Glycosyl_Trfase_fam3"/>
</dbReference>
<dbReference type="Pfam" id="PF00591">
    <property type="entry name" value="Glycos_transf_3"/>
    <property type="match status" value="1"/>
</dbReference>
<dbReference type="EC" id="2.4.2.18" evidence="9"/>
<evidence type="ECO:0000256" key="5">
    <source>
        <dbReference type="ARBA" id="ARBA00022822"/>
    </source>
</evidence>
<feature type="binding site" evidence="9">
    <location>
        <position position="230"/>
    </location>
    <ligand>
        <name>Mg(2+)</name>
        <dbReference type="ChEBI" id="CHEBI:18420"/>
        <label>1</label>
    </ligand>
</feature>
<dbReference type="EMBL" id="QRDW01000001">
    <property type="protein sequence ID" value="RED53279.1"/>
    <property type="molecule type" value="Genomic_DNA"/>
</dbReference>
<dbReference type="Pfam" id="PF02885">
    <property type="entry name" value="Glycos_trans_3N"/>
    <property type="match status" value="1"/>
</dbReference>
<reference evidence="12 13" key="1">
    <citation type="submission" date="2018-07" db="EMBL/GenBank/DDBJ databases">
        <title>Genomic Encyclopedia of Type Strains, Phase III (KMG-III): the genomes of soil and plant-associated and newly described type strains.</title>
        <authorList>
            <person name="Whitman W."/>
        </authorList>
    </citation>
    <scope>NUCLEOTIDE SEQUENCE [LARGE SCALE GENOMIC DNA]</scope>
    <source>
        <strain evidence="12 13">CECT 8488</strain>
    </source>
</reference>
<feature type="binding site" evidence="9">
    <location>
        <position position="84"/>
    </location>
    <ligand>
        <name>5-phospho-alpha-D-ribose 1-diphosphate</name>
        <dbReference type="ChEBI" id="CHEBI:58017"/>
    </ligand>
</feature>
<feature type="binding site" evidence="9">
    <location>
        <position position="84"/>
    </location>
    <ligand>
        <name>anthranilate</name>
        <dbReference type="ChEBI" id="CHEBI:16567"/>
        <label>1</label>
    </ligand>
</feature>
<keyword evidence="3 9" id="KW-0328">Glycosyltransferase</keyword>
<dbReference type="GO" id="GO:0004048">
    <property type="term" value="F:anthranilate phosphoribosyltransferase activity"/>
    <property type="evidence" value="ECO:0007669"/>
    <property type="project" value="UniProtKB-UniRule"/>
</dbReference>
<feature type="domain" description="Glycosyl transferase family 3 N-terminal" evidence="11">
    <location>
        <begin position="8"/>
        <end position="70"/>
    </location>
</feature>
<dbReference type="AlphaFoldDB" id="A0A3D9HV11"/>
<dbReference type="GO" id="GO:0005829">
    <property type="term" value="C:cytosol"/>
    <property type="evidence" value="ECO:0007669"/>
    <property type="project" value="TreeGrafter"/>
</dbReference>
<proteinExistence type="inferred from homology"/>
<dbReference type="InterPro" id="IPR036320">
    <property type="entry name" value="Glycosyl_Trfase_fam3_N_dom_sf"/>
</dbReference>
<dbReference type="SUPFAM" id="SSF52418">
    <property type="entry name" value="Nucleoside phosphorylase/phosphoribosyltransferase catalytic domain"/>
    <property type="match status" value="1"/>
</dbReference>
<feature type="binding site" evidence="9">
    <location>
        <begin position="87"/>
        <end position="88"/>
    </location>
    <ligand>
        <name>5-phospho-alpha-D-ribose 1-diphosphate</name>
        <dbReference type="ChEBI" id="CHEBI:58017"/>
    </ligand>
</feature>
<dbReference type="NCBIfam" id="TIGR01245">
    <property type="entry name" value="trpD"/>
    <property type="match status" value="1"/>
</dbReference>
<feature type="domain" description="Glycosyl transferase family 3" evidence="10">
    <location>
        <begin position="79"/>
        <end position="327"/>
    </location>
</feature>
<keyword evidence="9" id="KW-0460">Magnesium</keyword>
<dbReference type="Proteomes" id="UP000256845">
    <property type="component" value="Unassembled WGS sequence"/>
</dbReference>
<evidence type="ECO:0000256" key="7">
    <source>
        <dbReference type="ARBA" id="ARBA00052328"/>
    </source>
</evidence>
<protein>
    <recommendedName>
        <fullName evidence="9">Anthranilate phosphoribosyltransferase</fullName>
        <ecNumber evidence="9">2.4.2.18</ecNumber>
    </recommendedName>
</protein>
<evidence type="ECO:0000256" key="2">
    <source>
        <dbReference type="ARBA" id="ARBA00022605"/>
    </source>
</evidence>
<evidence type="ECO:0000256" key="1">
    <source>
        <dbReference type="ARBA" id="ARBA00004907"/>
    </source>
</evidence>
<dbReference type="PANTHER" id="PTHR43285:SF2">
    <property type="entry name" value="ANTHRANILATE PHOSPHORIBOSYLTRANSFERASE"/>
    <property type="match status" value="1"/>
</dbReference>
<comment type="caution">
    <text evidence="9">Lacks conserved residue(s) required for the propagation of feature annotation.</text>
</comment>
<keyword evidence="13" id="KW-1185">Reference proteome</keyword>
<keyword evidence="4 9" id="KW-0808">Transferase</keyword>
<comment type="cofactor">
    <cofactor evidence="9">
        <name>Mg(2+)</name>
        <dbReference type="ChEBI" id="CHEBI:18420"/>
    </cofactor>
    <text evidence="9">Binds 2 magnesium ions per monomer.</text>
</comment>
<comment type="catalytic activity">
    <reaction evidence="7 9">
        <text>N-(5-phospho-beta-D-ribosyl)anthranilate + diphosphate = 5-phospho-alpha-D-ribose 1-diphosphate + anthranilate</text>
        <dbReference type="Rhea" id="RHEA:11768"/>
        <dbReference type="ChEBI" id="CHEBI:16567"/>
        <dbReference type="ChEBI" id="CHEBI:18277"/>
        <dbReference type="ChEBI" id="CHEBI:33019"/>
        <dbReference type="ChEBI" id="CHEBI:58017"/>
        <dbReference type="EC" id="2.4.2.18"/>
    </reaction>
</comment>
<evidence type="ECO:0000256" key="4">
    <source>
        <dbReference type="ARBA" id="ARBA00022679"/>
    </source>
</evidence>
<dbReference type="RefSeq" id="WP_115934437.1">
    <property type="nucleotide sequence ID" value="NZ_QRDW01000001.1"/>
</dbReference>
<keyword evidence="6 9" id="KW-0057">Aromatic amino acid biosynthesis</keyword>
<name>A0A3D9HV11_9PROT</name>
<evidence type="ECO:0000259" key="11">
    <source>
        <dbReference type="Pfam" id="PF02885"/>
    </source>
</evidence>
<organism evidence="12 13">
    <name type="scientific">Aestuariispira insulae</name>
    <dbReference type="NCBI Taxonomy" id="1461337"/>
    <lineage>
        <taxon>Bacteria</taxon>
        <taxon>Pseudomonadati</taxon>
        <taxon>Pseudomonadota</taxon>
        <taxon>Alphaproteobacteria</taxon>
        <taxon>Rhodospirillales</taxon>
        <taxon>Kiloniellaceae</taxon>
        <taxon>Aestuariispira</taxon>
    </lineage>
</organism>
<dbReference type="Gene3D" id="1.20.970.10">
    <property type="entry name" value="Transferase, Pyrimidine Nucleoside Phosphorylase, Chain C"/>
    <property type="match status" value="1"/>
</dbReference>
<dbReference type="InterPro" id="IPR005940">
    <property type="entry name" value="Anthranilate_Pribosyl_Tfrase"/>
</dbReference>
<keyword evidence="9" id="KW-0479">Metal-binding</keyword>
<dbReference type="GO" id="GO:0000162">
    <property type="term" value="P:L-tryptophan biosynthetic process"/>
    <property type="evidence" value="ECO:0007669"/>
    <property type="project" value="UniProtKB-UniRule"/>
</dbReference>
<dbReference type="Gene3D" id="3.40.1030.10">
    <property type="entry name" value="Nucleoside phosphorylase/phosphoribosyltransferase catalytic domain"/>
    <property type="match status" value="1"/>
</dbReference>
<feature type="binding site" evidence="9">
    <location>
        <position position="230"/>
    </location>
    <ligand>
        <name>Mg(2+)</name>
        <dbReference type="ChEBI" id="CHEBI:18420"/>
        <label>2</label>
    </ligand>
</feature>
<dbReference type="InterPro" id="IPR035902">
    <property type="entry name" value="Nuc_phospho_transferase"/>
</dbReference>
<comment type="subunit">
    <text evidence="9">Homodimer.</text>
</comment>
<comment type="similarity">
    <text evidence="9">Belongs to the anthranilate phosphoribosyltransferase family.</text>
</comment>
<sequence>MTDERNLKPLLAKVGAGQPLSLEEATRAFDIIMSGDATPSQMGAFLMALKVRGETVEEIIGAVKIMREKALIIEAPHGAMDIVGTGGDMAHTYNISTATALVVAGCGVPVAKHGNRAASSKSGTADALSALGLDLETDMENVKRALQEANIGFLMAQRHHGAMRNVGPTRVELGVPTIFNMLGPLSNPALVKHYMIGTYRPDSLEMMAQTLSELGAERAWVVHGADGLDELSTTGVSKVVELKDGALHSFEVSPEEVGLPVVTLEDLRGGTPEENAQAIRDLLNGKEGPYRDVVLFNAAAALIVAGRAADLKEGVSLARDAIDQGNAKSTLDKLVSIAGFKDE</sequence>
<dbReference type="GO" id="GO:0000287">
    <property type="term" value="F:magnesium ion binding"/>
    <property type="evidence" value="ECO:0007669"/>
    <property type="project" value="UniProtKB-UniRule"/>
</dbReference>
<feature type="binding site" evidence="9">
    <location>
        <position position="124"/>
    </location>
    <ligand>
        <name>5-phospho-alpha-D-ribose 1-diphosphate</name>
        <dbReference type="ChEBI" id="CHEBI:58017"/>
    </ligand>
</feature>
<comment type="function">
    <text evidence="9">Catalyzes the transfer of the phosphoribosyl group of 5-phosphorylribose-1-pyrophosphate (PRPP) to anthranilate to yield N-(5'-phosphoribosyl)-anthranilate (PRA).</text>
</comment>
<evidence type="ECO:0000256" key="6">
    <source>
        <dbReference type="ARBA" id="ARBA00023141"/>
    </source>
</evidence>
<gene>
    <name evidence="9" type="primary">trpD</name>
    <name evidence="12" type="ORF">DFP90_10161</name>
</gene>
<evidence type="ECO:0000256" key="8">
    <source>
        <dbReference type="ARBA" id="ARBA00061188"/>
    </source>
</evidence>
<feature type="binding site" evidence="9">
    <location>
        <position position="96"/>
    </location>
    <ligand>
        <name>Mg(2+)</name>
        <dbReference type="ChEBI" id="CHEBI:18420"/>
        <label>1</label>
    </ligand>
</feature>
<feature type="binding site" evidence="9">
    <location>
        <position position="115"/>
    </location>
    <ligand>
        <name>anthranilate</name>
        <dbReference type="ChEBI" id="CHEBI:16567"/>
        <label>1</label>
    </ligand>
</feature>
<evidence type="ECO:0000313" key="13">
    <source>
        <dbReference type="Proteomes" id="UP000256845"/>
    </source>
</evidence>
<keyword evidence="5 9" id="KW-0822">Tryptophan biosynthesis</keyword>
<evidence type="ECO:0000259" key="10">
    <source>
        <dbReference type="Pfam" id="PF00591"/>
    </source>
</evidence>
<evidence type="ECO:0000256" key="9">
    <source>
        <dbReference type="HAMAP-Rule" id="MF_00211"/>
    </source>
</evidence>
<accession>A0A3D9HV11</accession>
<feature type="binding site" evidence="9">
    <location>
        <begin position="112"/>
        <end position="120"/>
    </location>
    <ligand>
        <name>5-phospho-alpha-D-ribose 1-diphosphate</name>
        <dbReference type="ChEBI" id="CHEBI:58017"/>
    </ligand>
</feature>